<reference evidence="2 3" key="1">
    <citation type="journal article" date="2018" name="Sci. Rep.">
        <title>Network-guided genomic and metagenomic analysis of the faecal microbiota of the critically endangered kakapo.</title>
        <authorList>
            <person name="Waite D.W."/>
            <person name="Dsouza M."/>
            <person name="Sekiguchi Y."/>
            <person name="Hugenholtz P."/>
            <person name="Taylor M.W."/>
        </authorList>
    </citation>
    <scope>NUCLEOTIDE SEQUENCE [LARGE SCALE GENOMIC DNA]</scope>
    <source>
        <strain evidence="2 3">BI02</strain>
    </source>
</reference>
<dbReference type="AlphaFoldDB" id="A0A368UBQ8"/>
<accession>A0A368UBQ8</accession>
<evidence type="ECO:0000313" key="2">
    <source>
        <dbReference type="EMBL" id="RCW16395.1"/>
    </source>
</evidence>
<proteinExistence type="predicted"/>
<dbReference type="EMBL" id="NETH01000048">
    <property type="protein sequence ID" value="RCW16395.1"/>
    <property type="molecule type" value="Genomic_DNA"/>
</dbReference>
<organism evidence="2 3">
    <name type="scientific">Streptococcus gallolyticus</name>
    <dbReference type="NCBI Taxonomy" id="315405"/>
    <lineage>
        <taxon>Bacteria</taxon>
        <taxon>Bacillati</taxon>
        <taxon>Bacillota</taxon>
        <taxon>Bacilli</taxon>
        <taxon>Lactobacillales</taxon>
        <taxon>Streptococcaceae</taxon>
        <taxon>Streptococcus</taxon>
    </lineage>
</organism>
<keyword evidence="1" id="KW-0732">Signal</keyword>
<sequence>MKKKLLAILLSLLTLIFASNPTVVVLAESYSDSTVESVDTSLNYSISAPSDNQVVISDSTGETLLTQ</sequence>
<name>A0A368UBQ8_9STRE</name>
<evidence type="ECO:0000313" key="3">
    <source>
        <dbReference type="Proteomes" id="UP000253215"/>
    </source>
</evidence>
<comment type="caution">
    <text evidence="2">The sequence shown here is derived from an EMBL/GenBank/DDBJ whole genome shotgun (WGS) entry which is preliminary data.</text>
</comment>
<protein>
    <submittedName>
        <fullName evidence="2">Uncharacterized protein</fullName>
    </submittedName>
</protein>
<gene>
    <name evidence="2" type="ORF">CAC02_08820</name>
</gene>
<feature type="chain" id="PRO_5016867534" evidence="1">
    <location>
        <begin position="28"/>
        <end position="67"/>
    </location>
</feature>
<evidence type="ECO:0000256" key="1">
    <source>
        <dbReference type="SAM" id="SignalP"/>
    </source>
</evidence>
<feature type="signal peptide" evidence="1">
    <location>
        <begin position="1"/>
        <end position="27"/>
    </location>
</feature>
<dbReference type="Proteomes" id="UP000253215">
    <property type="component" value="Unassembled WGS sequence"/>
</dbReference>